<reference evidence="1 2" key="1">
    <citation type="submission" date="2022-06" db="EMBL/GenBank/DDBJ databases">
        <title>Isolation of gut microbiota from human fecal samples.</title>
        <authorList>
            <person name="Pamer E.G."/>
            <person name="Barat B."/>
            <person name="Waligurski E."/>
            <person name="Medina S."/>
            <person name="Paddock L."/>
            <person name="Mostad J."/>
        </authorList>
    </citation>
    <scope>NUCLEOTIDE SEQUENCE [LARGE SCALE GENOMIC DNA]</scope>
    <source>
        <strain evidence="1 2">DFI.7.95</strain>
    </source>
</reference>
<evidence type="ECO:0000313" key="2">
    <source>
        <dbReference type="Proteomes" id="UP001524478"/>
    </source>
</evidence>
<keyword evidence="2" id="KW-1185">Reference proteome</keyword>
<sequence length="81" mass="9608">MKPKHNQGLLYGEENDKEIIFETFEALQSKQYNHLFVLGRASKVITFKEGEFKKELAPTNANIEYIEINKEKFVRMTYTYN</sequence>
<evidence type="ECO:0000313" key="1">
    <source>
        <dbReference type="EMBL" id="MCQ4925012.1"/>
    </source>
</evidence>
<dbReference type="Proteomes" id="UP001524478">
    <property type="component" value="Unassembled WGS sequence"/>
</dbReference>
<dbReference type="EMBL" id="JANGAC010000017">
    <property type="protein sequence ID" value="MCQ4925012.1"/>
    <property type="molecule type" value="Genomic_DNA"/>
</dbReference>
<gene>
    <name evidence="1" type="ORF">NE686_18065</name>
</gene>
<dbReference type="RefSeq" id="WP_256312604.1">
    <property type="nucleotide sequence ID" value="NZ_JANGAC010000017.1"/>
</dbReference>
<protein>
    <submittedName>
        <fullName evidence="1">Uncharacterized protein</fullName>
    </submittedName>
</protein>
<organism evidence="1 2">
    <name type="scientific">Tissierella carlieri</name>
    <dbReference type="NCBI Taxonomy" id="689904"/>
    <lineage>
        <taxon>Bacteria</taxon>
        <taxon>Bacillati</taxon>
        <taxon>Bacillota</taxon>
        <taxon>Tissierellia</taxon>
        <taxon>Tissierellales</taxon>
        <taxon>Tissierellaceae</taxon>
        <taxon>Tissierella</taxon>
    </lineage>
</organism>
<proteinExistence type="predicted"/>
<name>A0ABT1SF70_9FIRM</name>
<comment type="caution">
    <text evidence="1">The sequence shown here is derived from an EMBL/GenBank/DDBJ whole genome shotgun (WGS) entry which is preliminary data.</text>
</comment>
<accession>A0ABT1SF70</accession>